<accession>A0A2U0UB05</accession>
<keyword evidence="1" id="KW-1133">Transmembrane helix</keyword>
<evidence type="ECO:0000256" key="1">
    <source>
        <dbReference type="SAM" id="Phobius"/>
    </source>
</evidence>
<evidence type="ECO:0000313" key="3">
    <source>
        <dbReference type="Proteomes" id="UP000245870"/>
    </source>
</evidence>
<protein>
    <submittedName>
        <fullName evidence="2">Cell division protein FtsQ</fullName>
    </submittedName>
</protein>
<keyword evidence="1" id="KW-0472">Membrane</keyword>
<dbReference type="RefSeq" id="WP_116616364.1">
    <property type="nucleotide sequence ID" value="NZ_CAMQYP010000066.1"/>
</dbReference>
<dbReference type="EMBL" id="QENY01000008">
    <property type="protein sequence ID" value="PVX54814.1"/>
    <property type="molecule type" value="Genomic_DNA"/>
</dbReference>
<feature type="transmembrane region" description="Helical" evidence="1">
    <location>
        <begin position="9"/>
        <end position="28"/>
    </location>
</feature>
<comment type="caution">
    <text evidence="2">The sequence shown here is derived from an EMBL/GenBank/DDBJ whole genome shotgun (WGS) entry which is preliminary data.</text>
</comment>
<keyword evidence="1" id="KW-0812">Transmembrane</keyword>
<evidence type="ECO:0000313" key="2">
    <source>
        <dbReference type="EMBL" id="PVX54814.1"/>
    </source>
</evidence>
<dbReference type="GO" id="GO:0051301">
    <property type="term" value="P:cell division"/>
    <property type="evidence" value="ECO:0007669"/>
    <property type="project" value="UniProtKB-KW"/>
</dbReference>
<proteinExistence type="predicted"/>
<organism evidence="2 3">
    <name type="scientific">Hallella colorans</name>
    <dbReference type="NCBI Taxonomy" id="1703337"/>
    <lineage>
        <taxon>Bacteria</taxon>
        <taxon>Pseudomonadati</taxon>
        <taxon>Bacteroidota</taxon>
        <taxon>Bacteroidia</taxon>
        <taxon>Bacteroidales</taxon>
        <taxon>Prevotellaceae</taxon>
        <taxon>Hallella</taxon>
    </lineage>
</organism>
<dbReference type="OrthoDB" id="1466667at2"/>
<keyword evidence="2" id="KW-0132">Cell division</keyword>
<sequence length="264" mass="30767">MHINWRKTTIIALDVILAGYIIIAITAFDRPNAEQRICTQVNINIEDEATNGFINATEIKKRLEKSKLYPLSKLMADINTRVIEETLEQSPFVKQAECYKTENGHVSISLTQRMPSLRIKAINGDDYYIDDKHSIMPNSHYTSDLIIATGYINKWYARHYISYLAESLNASEFWKNQIVQINVLPDHGVELVPRVGNHIIYIGQLPETKYTSMRQKMITDYVQKKMDRLEKFYRYGLSQAGWNKYSYINVEFDNQIICKKKELN</sequence>
<keyword evidence="2" id="KW-0131">Cell cycle</keyword>
<dbReference type="Proteomes" id="UP000245870">
    <property type="component" value="Unassembled WGS sequence"/>
</dbReference>
<gene>
    <name evidence="2" type="ORF">C7379_10841</name>
</gene>
<reference evidence="2 3" key="1">
    <citation type="submission" date="2018-05" db="EMBL/GenBank/DDBJ databases">
        <title>Genomic Encyclopedia of Type Strains, Phase IV (KMG-IV): sequencing the most valuable type-strain genomes for metagenomic binning, comparative biology and taxonomic classification.</title>
        <authorList>
            <person name="Goeker M."/>
        </authorList>
    </citation>
    <scope>NUCLEOTIDE SEQUENCE [LARGE SCALE GENOMIC DNA]</scope>
    <source>
        <strain evidence="2 3">DSM 100333</strain>
    </source>
</reference>
<dbReference type="AlphaFoldDB" id="A0A2U0UB05"/>
<name>A0A2U0UB05_9BACT</name>
<keyword evidence="3" id="KW-1185">Reference proteome</keyword>